<evidence type="ECO:0000313" key="2">
    <source>
        <dbReference type="EMBL" id="AEA06994.1"/>
    </source>
</evidence>
<name>F2WL71_9VIRU</name>
<dbReference type="GeneID" id="10399726"/>
<accession>F2WL71</accession>
<dbReference type="OrthoDB" id="16888at10239"/>
<dbReference type="Proteomes" id="UP000203366">
    <property type="component" value="Segment"/>
</dbReference>
<evidence type="ECO:0000256" key="1">
    <source>
        <dbReference type="SAM" id="Coils"/>
    </source>
</evidence>
<proteinExistence type="predicted"/>
<gene>
    <name evidence="2" type="ORF">LAU_0143</name>
</gene>
<reference evidence="2 3" key="1">
    <citation type="journal article" date="2011" name="Environ. Microbiol.">
        <title>Lausannevirus, a giant amoebal virus encoding histone doublets.</title>
        <authorList>
            <person name="Thomas V."/>
            <person name="Bertelli C."/>
            <person name="Collyn F."/>
            <person name="Casson N."/>
            <person name="Telenti A."/>
            <person name="Goesmann A."/>
            <person name="Croxatto A."/>
            <person name="Greub G."/>
        </authorList>
    </citation>
    <scope>NUCLEOTIDE SEQUENCE [LARGE SCALE GENOMIC DNA]</scope>
    <source>
        <strain evidence="2">7715</strain>
    </source>
</reference>
<organism evidence="2 3">
    <name type="scientific">Lausannevirus</name>
    <dbReference type="NCBI Taxonomy" id="999883"/>
    <lineage>
        <taxon>Viruses</taxon>
        <taxon>Varidnaviria</taxon>
        <taxon>Bamfordvirae</taxon>
        <taxon>Nucleocytoviricota</taxon>
        <taxon>Megaviricetes</taxon>
        <taxon>Pimascovirales</taxon>
        <taxon>Pimascovirales incertae sedis</taxon>
        <taxon>Marseilleviridae</taxon>
        <taxon>Losannavirus</taxon>
        <taxon>Losannavirus lausannense</taxon>
    </lineage>
</organism>
<sequence>MVYISENMSLSKVLDETFGVWLNSFQGEISDDEEASKIWAGFKYAISLANKEDGTEEKAEYEKAHGRYIKSKEKLDSISRKRKDGTYFYYQGRVYPCIGGFDPEDWKETDLPTEPLKTEGERLSELQQKYDCLKKDTKNMIEEVFACVPKDKVLYFGWDYLVFWFTYNKETYSKEGSRIEASLYGNSPRYEVRRNKKSWYWGRGRTFDNAKECFGMFWRGE</sequence>
<keyword evidence="1" id="KW-0175">Coiled coil</keyword>
<dbReference type="RefSeq" id="YP_004347106.1">
    <property type="nucleotide sequence ID" value="NC_015326.1"/>
</dbReference>
<evidence type="ECO:0000313" key="3">
    <source>
        <dbReference type="Proteomes" id="UP000203366"/>
    </source>
</evidence>
<keyword evidence="3" id="KW-1185">Reference proteome</keyword>
<dbReference type="KEGG" id="vg:10399726"/>
<protein>
    <submittedName>
        <fullName evidence="2">Uncharacterized protein</fullName>
    </submittedName>
</protein>
<dbReference type="EMBL" id="HQ113105">
    <property type="protein sequence ID" value="AEA06994.1"/>
    <property type="molecule type" value="Genomic_DNA"/>
</dbReference>
<feature type="coiled-coil region" evidence="1">
    <location>
        <begin position="116"/>
        <end position="143"/>
    </location>
</feature>